<protein>
    <submittedName>
        <fullName evidence="1">Uncharacterized protein</fullName>
    </submittedName>
</protein>
<dbReference type="EMBL" id="QWDN01001094">
    <property type="protein sequence ID" value="TEB40624.1"/>
    <property type="molecule type" value="Genomic_DNA"/>
</dbReference>
<organism evidence="1 2">
    <name type="scientific">Flavobacterium circumlabens</name>
    <dbReference type="NCBI Taxonomy" id="2133765"/>
    <lineage>
        <taxon>Bacteria</taxon>
        <taxon>Pseudomonadati</taxon>
        <taxon>Bacteroidota</taxon>
        <taxon>Flavobacteriia</taxon>
        <taxon>Flavobacteriales</taxon>
        <taxon>Flavobacteriaceae</taxon>
        <taxon>Flavobacterium</taxon>
    </lineage>
</organism>
<proteinExistence type="predicted"/>
<evidence type="ECO:0000313" key="2">
    <source>
        <dbReference type="Proteomes" id="UP000298340"/>
    </source>
</evidence>
<evidence type="ECO:0000313" key="1">
    <source>
        <dbReference type="EMBL" id="TEB40624.1"/>
    </source>
</evidence>
<reference evidence="1 2" key="1">
    <citation type="journal article" date="2018" name="Syst. Appl. Microbiol.">
        <title>Flavobacterium circumlabens sp. nov. and Flavobacterium cupreum sp. nov., two psychrotrophic species isolated from Antarctic environmental samples.</title>
        <authorList>
            <person name="Kralova S."/>
            <person name="Busse H.J."/>
            <person name="Svec P."/>
            <person name="Maslanova I."/>
            <person name="Stankova E."/>
            <person name="Bartak M."/>
            <person name="Sedlacek I."/>
        </authorList>
    </citation>
    <scope>NUCLEOTIDE SEQUENCE [LARGE SCALE GENOMIC DNA]</scope>
    <source>
        <strain evidence="1 2">CCM 8828</strain>
    </source>
</reference>
<dbReference type="AlphaFoldDB" id="A0A4Y7U2W1"/>
<sequence>MPNAKGKTSDKVQSIAIRNDVLQRILYEHIEVVNFVDRYEHCIENDKNLNVLYLLKKGKRPAEVKKIMNIGRSNYDSRISDIVNVYYKQQEKHE</sequence>
<dbReference type="Proteomes" id="UP000298340">
    <property type="component" value="Unassembled WGS sequence"/>
</dbReference>
<name>A0A4Y7U2W1_9FLAO</name>
<comment type="caution">
    <text evidence="1">The sequence shown here is derived from an EMBL/GenBank/DDBJ whole genome shotgun (WGS) entry which is preliminary data.</text>
</comment>
<gene>
    <name evidence="1" type="ORF">D0809_29665</name>
</gene>
<accession>A0A4Y7U2W1</accession>
<feature type="non-terminal residue" evidence="1">
    <location>
        <position position="94"/>
    </location>
</feature>